<evidence type="ECO:0000256" key="1">
    <source>
        <dbReference type="SAM" id="MobiDB-lite"/>
    </source>
</evidence>
<dbReference type="EMBL" id="JBBPBN010000035">
    <property type="protein sequence ID" value="KAK9002402.1"/>
    <property type="molecule type" value="Genomic_DNA"/>
</dbReference>
<reference evidence="2 3" key="1">
    <citation type="journal article" date="2024" name="G3 (Bethesda)">
        <title>Genome assembly of Hibiscus sabdariffa L. provides insights into metabolisms of medicinal natural products.</title>
        <authorList>
            <person name="Kim T."/>
        </authorList>
    </citation>
    <scope>NUCLEOTIDE SEQUENCE [LARGE SCALE GENOMIC DNA]</scope>
    <source>
        <strain evidence="2">TK-2024</strain>
        <tissue evidence="2">Old leaves</tissue>
    </source>
</reference>
<accession>A0ABR2QP11</accession>
<sequence>MRSERIGGCNGVQDEVAQLHPHAHLVENREYGRALLRGETSQPKEDMAGTSAVSIVERGIAAQKKVASRERVIPVSTSLAANKHSVIQVVPDGEPLEPKPAKGRVLPSSIRGVAPKGGAKKGVDLDRAEEAERNRELAERSRAVDDIAPAQWTTN</sequence>
<gene>
    <name evidence="2" type="ORF">V6N11_025084</name>
</gene>
<name>A0ABR2QP11_9ROSI</name>
<proteinExistence type="predicted"/>
<feature type="compositionally biased region" description="Basic and acidic residues" evidence="1">
    <location>
        <begin position="121"/>
        <end position="145"/>
    </location>
</feature>
<evidence type="ECO:0000313" key="2">
    <source>
        <dbReference type="EMBL" id="KAK9002402.1"/>
    </source>
</evidence>
<feature type="region of interest" description="Disordered" evidence="1">
    <location>
        <begin position="90"/>
        <end position="155"/>
    </location>
</feature>
<organism evidence="2 3">
    <name type="scientific">Hibiscus sabdariffa</name>
    <name type="common">roselle</name>
    <dbReference type="NCBI Taxonomy" id="183260"/>
    <lineage>
        <taxon>Eukaryota</taxon>
        <taxon>Viridiplantae</taxon>
        <taxon>Streptophyta</taxon>
        <taxon>Embryophyta</taxon>
        <taxon>Tracheophyta</taxon>
        <taxon>Spermatophyta</taxon>
        <taxon>Magnoliopsida</taxon>
        <taxon>eudicotyledons</taxon>
        <taxon>Gunneridae</taxon>
        <taxon>Pentapetalae</taxon>
        <taxon>rosids</taxon>
        <taxon>malvids</taxon>
        <taxon>Malvales</taxon>
        <taxon>Malvaceae</taxon>
        <taxon>Malvoideae</taxon>
        <taxon>Hibiscus</taxon>
    </lineage>
</organism>
<dbReference type="Proteomes" id="UP001396334">
    <property type="component" value="Unassembled WGS sequence"/>
</dbReference>
<comment type="caution">
    <text evidence="2">The sequence shown here is derived from an EMBL/GenBank/DDBJ whole genome shotgun (WGS) entry which is preliminary data.</text>
</comment>
<evidence type="ECO:0000313" key="3">
    <source>
        <dbReference type="Proteomes" id="UP001396334"/>
    </source>
</evidence>
<protein>
    <submittedName>
        <fullName evidence="2">Uncharacterized protein</fullName>
    </submittedName>
</protein>
<keyword evidence="3" id="KW-1185">Reference proteome</keyword>